<dbReference type="Pfam" id="PF07093">
    <property type="entry name" value="SGT1"/>
    <property type="match status" value="2"/>
</dbReference>
<dbReference type="Proteomes" id="UP001162029">
    <property type="component" value="Unassembled WGS sequence"/>
</dbReference>
<evidence type="ECO:0000313" key="3">
    <source>
        <dbReference type="Proteomes" id="UP001162029"/>
    </source>
</evidence>
<dbReference type="AlphaFoldDB" id="A0AAV0UH12"/>
<organism evidence="2 3">
    <name type="scientific">Peronospora destructor</name>
    <dbReference type="NCBI Taxonomy" id="86335"/>
    <lineage>
        <taxon>Eukaryota</taxon>
        <taxon>Sar</taxon>
        <taxon>Stramenopiles</taxon>
        <taxon>Oomycota</taxon>
        <taxon>Peronosporomycetes</taxon>
        <taxon>Peronosporales</taxon>
        <taxon>Peronosporaceae</taxon>
        <taxon>Peronospora</taxon>
    </lineage>
</organism>
<gene>
    <name evidence="2" type="ORF">PDE001_LOCUS6023</name>
</gene>
<dbReference type="EMBL" id="CANTFM010001130">
    <property type="protein sequence ID" value="CAI5735458.1"/>
    <property type="molecule type" value="Genomic_DNA"/>
</dbReference>
<comment type="caution">
    <text evidence="2">The sequence shown here is derived from an EMBL/GenBank/DDBJ whole genome shotgun (WGS) entry which is preliminary data.</text>
</comment>
<feature type="compositionally biased region" description="Basic and acidic residues" evidence="1">
    <location>
        <begin position="497"/>
        <end position="514"/>
    </location>
</feature>
<evidence type="ECO:0000256" key="1">
    <source>
        <dbReference type="SAM" id="MobiDB-lite"/>
    </source>
</evidence>
<proteinExistence type="predicted"/>
<dbReference type="PANTHER" id="PTHR13060:SF0">
    <property type="entry name" value="PROTEIN ECDYSONELESS HOMOLOG"/>
    <property type="match status" value="1"/>
</dbReference>
<dbReference type="PANTHER" id="PTHR13060">
    <property type="entry name" value="SGT1 PROTEIN HSGT1 SUPPRESSOR OF GCR2"/>
    <property type="match status" value="1"/>
</dbReference>
<dbReference type="GO" id="GO:0005634">
    <property type="term" value="C:nucleus"/>
    <property type="evidence" value="ECO:0007669"/>
    <property type="project" value="TreeGrafter"/>
</dbReference>
<feature type="region of interest" description="Disordered" evidence="1">
    <location>
        <begin position="487"/>
        <end position="524"/>
    </location>
</feature>
<name>A0AAV0UH12_9STRA</name>
<accession>A0AAV0UH12</accession>
<reference evidence="2" key="1">
    <citation type="submission" date="2022-12" db="EMBL/GenBank/DDBJ databases">
        <authorList>
            <person name="Webb A."/>
        </authorList>
    </citation>
    <scope>NUCLEOTIDE SEQUENCE</scope>
    <source>
        <strain evidence="2">Pd1</strain>
    </source>
</reference>
<keyword evidence="3" id="KW-1185">Reference proteome</keyword>
<protein>
    <submittedName>
        <fullName evidence="2">Uncharacterized protein</fullName>
    </submittedName>
</protein>
<dbReference type="InterPro" id="IPR010770">
    <property type="entry name" value="Ecd"/>
</dbReference>
<evidence type="ECO:0000313" key="2">
    <source>
        <dbReference type="EMBL" id="CAI5735458.1"/>
    </source>
</evidence>
<sequence>MELFPTPRVDDNEVRYCFFLPVNSTKDDLFQIAEQYCSAFQSFAADQTKGYLWHKHHFHLNVTPRSDGRYYLSGCSSVGDAIQDEWVVAKLVFDTTTKFPGVVGRVADSDGEFLLIESAEALPEWVTPEDSDRRVFVLNGKLQIALPPPMTSKRGKDGGWYDEDALKQVLDTSVKTEVSAAVQQLIQHKLDEVPTYMRENHHRVRCLLPERAAQVIATNGELVGPAVEAFYYREPKQTGLVCSKMATFMPEGDEVVEQRVTFSRAMFAQLRHQKFFPPKPFLSRDARYRVLEKSKGGENTLSTTQAADIGVKLVCGLELVYAGDYKDQLGRPWKQKIEEALQLTSAKLLTQPTEPDDSDSWLYMHPDTLEIQLQRAATAGDASTAGGADELQNMADMFGKFVDGVSGVEGVESAKPVQFDMSSFMTILNGHEARSKDAAGLDAPWEEHFMDEDESDSDVEAVREESDDGDLALGEAMTEMEAELAETKVAKSFSPFEKAENDEKENEPSLHTDDSTDEQVGSVSFSSAKPLDLDYNLLSNLLESFASQEGHAGPVSTILNEMSFP</sequence>